<accession>B1XUP9</accession>
<dbReference type="GO" id="GO:0016779">
    <property type="term" value="F:nucleotidyltransferase activity"/>
    <property type="evidence" value="ECO:0007669"/>
    <property type="project" value="UniProtKB-KW"/>
</dbReference>
<evidence type="ECO:0000256" key="8">
    <source>
        <dbReference type="ARBA" id="ARBA00022842"/>
    </source>
</evidence>
<evidence type="ECO:0000256" key="7">
    <source>
        <dbReference type="ARBA" id="ARBA00022840"/>
    </source>
</evidence>
<evidence type="ECO:0000256" key="1">
    <source>
        <dbReference type="ARBA" id="ARBA00001946"/>
    </source>
</evidence>
<evidence type="ECO:0000313" key="9">
    <source>
        <dbReference type="EMBL" id="ACB44076.1"/>
    </source>
</evidence>
<dbReference type="PANTHER" id="PTHR12153">
    <property type="entry name" value="SELENOPROTEIN O"/>
    <property type="match status" value="1"/>
</dbReference>
<proteinExistence type="inferred from homology"/>
<dbReference type="GO" id="GO:0046872">
    <property type="term" value="F:metal ion binding"/>
    <property type="evidence" value="ECO:0007669"/>
    <property type="project" value="UniProtKB-KW"/>
</dbReference>
<sequence length="87" mass="10082">MAPLLADKSNVELAQNLLRDAIEQFPLVYAQTWQNLFRKKLGFAVDHEGDITLIERLLQAMHDSRVDFTSFFRNLGKLKVDAPYFIK</sequence>
<evidence type="ECO:0000256" key="3">
    <source>
        <dbReference type="ARBA" id="ARBA00022679"/>
    </source>
</evidence>
<evidence type="ECO:0000256" key="4">
    <source>
        <dbReference type="ARBA" id="ARBA00022695"/>
    </source>
</evidence>
<name>B1XUP9_POLNS</name>
<dbReference type="EMBL" id="CP001010">
    <property type="protein sequence ID" value="ACB44076.1"/>
    <property type="molecule type" value="Genomic_DNA"/>
</dbReference>
<organism evidence="9">
    <name type="scientific">Polynucleobacter necessarius subsp. necessarius (strain STIR1)</name>
    <dbReference type="NCBI Taxonomy" id="452638"/>
    <lineage>
        <taxon>Bacteria</taxon>
        <taxon>Pseudomonadati</taxon>
        <taxon>Pseudomonadota</taxon>
        <taxon>Betaproteobacteria</taxon>
        <taxon>Burkholderiales</taxon>
        <taxon>Burkholderiaceae</taxon>
        <taxon>Polynucleobacter</taxon>
    </lineage>
</organism>
<dbReference type="KEGG" id="pne:Pnec_0877"/>
<dbReference type="eggNOG" id="COG0397">
    <property type="taxonomic scope" value="Bacteria"/>
</dbReference>
<reference evidence="9" key="1">
    <citation type="submission" date="2008-03" db="EMBL/GenBank/DDBJ databases">
        <title>Complete sequence of Polynucleobacter necessarius STIR1.</title>
        <authorList>
            <consortium name="US DOE Joint Genome Institute"/>
            <person name="Copeland A."/>
            <person name="Lucas S."/>
            <person name="Lapidus A."/>
            <person name="Barry K."/>
            <person name="Detter J.C."/>
            <person name="Glavina del Rio T."/>
            <person name="Hammon N."/>
            <person name="Israni S."/>
            <person name="Dalin E."/>
            <person name="Tice H."/>
            <person name="Pitluck S."/>
            <person name="Chain P."/>
            <person name="Malfatti S."/>
            <person name="Shin M."/>
            <person name="Vergez L."/>
            <person name="Schmutz J."/>
            <person name="Larimer F."/>
            <person name="Land M."/>
            <person name="Hauser L."/>
            <person name="Kyrpides N."/>
            <person name="Kim E."/>
            <person name="Hahn M."/>
            <person name="Richardson P."/>
        </authorList>
    </citation>
    <scope>NUCLEOTIDE SEQUENCE [LARGE SCALE GENOMIC DNA]</scope>
    <source>
        <strain evidence="9">STIR1</strain>
    </source>
</reference>
<dbReference type="Pfam" id="PF02696">
    <property type="entry name" value="SelO"/>
    <property type="match status" value="1"/>
</dbReference>
<keyword evidence="7" id="KW-0067">ATP-binding</keyword>
<keyword evidence="4" id="KW-0548">Nucleotidyltransferase</keyword>
<comment type="cofactor">
    <cofactor evidence="1">
        <name>Mg(2+)</name>
        <dbReference type="ChEBI" id="CHEBI:18420"/>
    </cofactor>
</comment>
<keyword evidence="3" id="KW-0808">Transferase</keyword>
<keyword evidence="5" id="KW-0479">Metal-binding</keyword>
<protein>
    <submittedName>
        <fullName evidence="9">Uncharacterized protein</fullName>
    </submittedName>
</protein>
<dbReference type="GO" id="GO:0005524">
    <property type="term" value="F:ATP binding"/>
    <property type="evidence" value="ECO:0007669"/>
    <property type="project" value="UniProtKB-KW"/>
</dbReference>
<dbReference type="HOGENOM" id="CLU_2480706_0_0_4"/>
<comment type="similarity">
    <text evidence="2">Belongs to the SELO family.</text>
</comment>
<dbReference type="STRING" id="452638.Pnec_0877"/>
<gene>
    <name evidence="9" type="ordered locus">Pnec_0877</name>
</gene>
<evidence type="ECO:0000256" key="5">
    <source>
        <dbReference type="ARBA" id="ARBA00022723"/>
    </source>
</evidence>
<dbReference type="AlphaFoldDB" id="B1XUP9"/>
<keyword evidence="8" id="KW-0460">Magnesium</keyword>
<evidence type="ECO:0000256" key="6">
    <source>
        <dbReference type="ARBA" id="ARBA00022741"/>
    </source>
</evidence>
<keyword evidence="6" id="KW-0547">Nucleotide-binding</keyword>
<dbReference type="InterPro" id="IPR003846">
    <property type="entry name" value="SelO"/>
</dbReference>
<evidence type="ECO:0000256" key="2">
    <source>
        <dbReference type="ARBA" id="ARBA00009747"/>
    </source>
</evidence>
<dbReference type="PANTHER" id="PTHR12153:SF15">
    <property type="entry name" value="PROTEIN ADENYLYLTRANSFERASE SELO, MITOCHONDRIAL"/>
    <property type="match status" value="1"/>
</dbReference>